<organism evidence="3 5">
    <name type="scientific">Turicibacter bilis</name>
    <dbReference type="NCBI Taxonomy" id="2735723"/>
    <lineage>
        <taxon>Bacteria</taxon>
        <taxon>Bacillati</taxon>
        <taxon>Bacillota</taxon>
        <taxon>Erysipelotrichia</taxon>
        <taxon>Erysipelotrichales</taxon>
        <taxon>Turicibacteraceae</taxon>
        <taxon>Turicibacter</taxon>
    </lineage>
</organism>
<sequence>MKIDFHTHGKLAKGLPFSTSYTINLFKEAREFGLDAICLTEHFNSRGYRDLLQFIVNHYPCLGDCYDVEGLKVFIGMEVDIEESGHVLVIGNVNDILAIHEQLEDYMSGPKQLDYESYMRGDSFIKASDLMTLCKKYPVLVGAAHAVREGSNIKTLSDDVLSQFDFFDLNGKDCSKDLEMEEKIKKLAARFNKPVVAGSDTHQCLQYGCIYNVFERECTTITEIHEELNAGRYEIEMLDYIAFKVKSANLLKKSLKMMYAKCGEYVLEDIG</sequence>
<evidence type="ECO:0000313" key="4">
    <source>
        <dbReference type="Proteomes" id="UP001058016"/>
    </source>
</evidence>
<dbReference type="RefSeq" id="WP_212725258.1">
    <property type="nucleotide sequence ID" value="NZ_CP071249.1"/>
</dbReference>
<dbReference type="Pfam" id="PF13263">
    <property type="entry name" value="PHP_C"/>
    <property type="match status" value="1"/>
</dbReference>
<dbReference type="SUPFAM" id="SSF89550">
    <property type="entry name" value="PHP domain-like"/>
    <property type="match status" value="1"/>
</dbReference>
<protein>
    <submittedName>
        <fullName evidence="3">PHP domain-containing protein</fullName>
    </submittedName>
</protein>
<feature type="domain" description="PHP" evidence="1">
    <location>
        <begin position="22"/>
        <end position="101"/>
    </location>
</feature>
<gene>
    <name evidence="2" type="ORF">J0J69_11575</name>
    <name evidence="3" type="ORF">J0J70_08500</name>
</gene>
<name>A0A9Q9CFG0_9FIRM</name>
<proteinExistence type="predicted"/>
<dbReference type="Pfam" id="PF02811">
    <property type="entry name" value="PHP"/>
    <property type="match status" value="1"/>
</dbReference>
<evidence type="ECO:0000259" key="1">
    <source>
        <dbReference type="Pfam" id="PF02811"/>
    </source>
</evidence>
<dbReference type="AlphaFoldDB" id="A0A9Q9CFG0"/>
<evidence type="ECO:0000313" key="2">
    <source>
        <dbReference type="EMBL" id="UUF05681.1"/>
    </source>
</evidence>
<reference evidence="3 4" key="1">
    <citation type="submission" date="2021-03" db="EMBL/GenBank/DDBJ databases">
        <title>Comparative Genomics and Metabolomics in the genus Turicibacter.</title>
        <authorList>
            <person name="Maki J."/>
            <person name="Looft T."/>
        </authorList>
    </citation>
    <scope>NUCLEOTIDE SEQUENCE</scope>
    <source>
        <strain evidence="3">ISU324</strain>
        <strain evidence="2 4">MMM721</strain>
    </source>
</reference>
<dbReference type="Gene3D" id="3.20.20.140">
    <property type="entry name" value="Metal-dependent hydrolases"/>
    <property type="match status" value="1"/>
</dbReference>
<dbReference type="Proteomes" id="UP001058072">
    <property type="component" value="Chromosome"/>
</dbReference>
<accession>A0A9Q9CFG0</accession>
<dbReference type="EMBL" id="CP071250">
    <property type="protein sequence ID" value="UUF07665.1"/>
    <property type="molecule type" value="Genomic_DNA"/>
</dbReference>
<dbReference type="InterPro" id="IPR016195">
    <property type="entry name" value="Pol/histidinol_Pase-like"/>
</dbReference>
<dbReference type="GO" id="GO:0003824">
    <property type="term" value="F:catalytic activity"/>
    <property type="evidence" value="ECO:0007669"/>
    <property type="project" value="InterPro"/>
</dbReference>
<dbReference type="EMBL" id="CP071249">
    <property type="protein sequence ID" value="UUF05681.1"/>
    <property type="molecule type" value="Genomic_DNA"/>
</dbReference>
<evidence type="ECO:0000313" key="5">
    <source>
        <dbReference type="Proteomes" id="UP001058072"/>
    </source>
</evidence>
<dbReference type="InterPro" id="IPR004013">
    <property type="entry name" value="PHP_dom"/>
</dbReference>
<dbReference type="Proteomes" id="UP001058016">
    <property type="component" value="Chromosome"/>
</dbReference>
<evidence type="ECO:0000313" key="3">
    <source>
        <dbReference type="EMBL" id="UUF07665.1"/>
    </source>
</evidence>
<keyword evidence="4" id="KW-1185">Reference proteome</keyword>